<dbReference type="Gene3D" id="1.10.3300.10">
    <property type="entry name" value="Jann2411-like domain"/>
    <property type="match status" value="1"/>
</dbReference>
<dbReference type="PANTHER" id="PTHR35525">
    <property type="entry name" value="BLL6575 PROTEIN"/>
    <property type="match status" value="1"/>
</dbReference>
<dbReference type="PANTHER" id="PTHR35525:SF3">
    <property type="entry name" value="BLL6575 PROTEIN"/>
    <property type="match status" value="1"/>
</dbReference>
<dbReference type="Pfam" id="PF11706">
    <property type="entry name" value="zf-CGNR"/>
    <property type="match status" value="1"/>
</dbReference>
<dbReference type="Proteomes" id="UP001589718">
    <property type="component" value="Unassembled WGS sequence"/>
</dbReference>
<dbReference type="SUPFAM" id="SSF160904">
    <property type="entry name" value="Jann2411-like"/>
    <property type="match status" value="1"/>
</dbReference>
<evidence type="ECO:0000259" key="1">
    <source>
        <dbReference type="Pfam" id="PF11706"/>
    </source>
</evidence>
<gene>
    <name evidence="2" type="ORF">ACFFTU_03645</name>
</gene>
<reference evidence="2 3" key="1">
    <citation type="submission" date="2024-09" db="EMBL/GenBank/DDBJ databases">
        <authorList>
            <person name="Sun Q."/>
            <person name="Mori K."/>
        </authorList>
    </citation>
    <scope>NUCLEOTIDE SEQUENCE [LARGE SCALE GENOMIC DNA]</scope>
    <source>
        <strain evidence="2 3">JCM 4362</strain>
    </source>
</reference>
<dbReference type="EMBL" id="JBHMCR010000002">
    <property type="protein sequence ID" value="MFB9519045.1"/>
    <property type="molecule type" value="Genomic_DNA"/>
</dbReference>
<evidence type="ECO:0000313" key="2">
    <source>
        <dbReference type="EMBL" id="MFB9519045.1"/>
    </source>
</evidence>
<dbReference type="RefSeq" id="WP_345217832.1">
    <property type="nucleotide sequence ID" value="NZ_BAAAXE010000001.1"/>
</dbReference>
<sequence>MTLDRPEPQFIAGHPVLDLVNTVAWRTDDARRTERVTGAREWARWAAGAGIDAPPGGADGLPALRNALGEILDALADGVRPLPSAPWQELNRAIVGARQRARLPAELPLRWRPAGLADALALSAEELLSGPDAERIGRCQGPGCGWFYLDRTRAGNRRWCSSGDCGNRARARRHYARNAQSSPR</sequence>
<evidence type="ECO:0000313" key="3">
    <source>
        <dbReference type="Proteomes" id="UP001589718"/>
    </source>
</evidence>
<accession>A0ABV5P758</accession>
<keyword evidence="3" id="KW-1185">Reference proteome</keyword>
<organism evidence="2 3">
    <name type="scientific">Streptomyces cremeus</name>
    <dbReference type="NCBI Taxonomy" id="66881"/>
    <lineage>
        <taxon>Bacteria</taxon>
        <taxon>Bacillati</taxon>
        <taxon>Actinomycetota</taxon>
        <taxon>Actinomycetes</taxon>
        <taxon>Kitasatosporales</taxon>
        <taxon>Streptomycetaceae</taxon>
        <taxon>Streptomyces</taxon>
    </lineage>
</organism>
<dbReference type="InterPro" id="IPR010852">
    <property type="entry name" value="ABATE"/>
</dbReference>
<feature type="domain" description="Zinc finger CGNR" evidence="1">
    <location>
        <begin position="135"/>
        <end position="177"/>
    </location>
</feature>
<comment type="caution">
    <text evidence="2">The sequence shown here is derived from an EMBL/GenBank/DDBJ whole genome shotgun (WGS) entry which is preliminary data.</text>
</comment>
<dbReference type="InterPro" id="IPR023286">
    <property type="entry name" value="ABATE_dom_sf"/>
</dbReference>
<proteinExistence type="predicted"/>
<dbReference type="Pfam" id="PF07336">
    <property type="entry name" value="ABATE"/>
    <property type="match status" value="1"/>
</dbReference>
<dbReference type="InterPro" id="IPR021005">
    <property type="entry name" value="Znf_CGNR"/>
</dbReference>
<name>A0ABV5P758_STRCM</name>
<protein>
    <submittedName>
        <fullName evidence="2">CGNR zinc finger domain-containing protein</fullName>
    </submittedName>
</protein>